<dbReference type="EMBL" id="BSKO01000001">
    <property type="protein sequence ID" value="GLO66320.1"/>
    <property type="molecule type" value="Genomic_DNA"/>
</dbReference>
<dbReference type="RefSeq" id="WP_017796786.1">
    <property type="nucleotide sequence ID" value="NZ_BSKO01000001.1"/>
</dbReference>
<evidence type="ECO:0000313" key="4">
    <source>
        <dbReference type="EMBL" id="GLO66320.1"/>
    </source>
</evidence>
<evidence type="ECO:0000256" key="2">
    <source>
        <dbReference type="HAMAP-Rule" id="MF_01103"/>
    </source>
</evidence>
<evidence type="ECO:0000256" key="3">
    <source>
        <dbReference type="SAM" id="MobiDB-lite"/>
    </source>
</evidence>
<comment type="subcellular location">
    <subcellularLocation>
        <location evidence="2">Cytoplasm</location>
    </subcellularLocation>
</comment>
<dbReference type="InterPro" id="IPR009242">
    <property type="entry name" value="DUF896"/>
</dbReference>
<keyword evidence="1 2" id="KW-0963">Cytoplasm</keyword>
<dbReference type="PANTHER" id="PTHR37300">
    <property type="entry name" value="UPF0291 PROTEIN CBO2609/CLC_2481"/>
    <property type="match status" value="1"/>
</dbReference>
<feature type="compositionally biased region" description="Basic and acidic residues" evidence="3">
    <location>
        <begin position="66"/>
        <end position="77"/>
    </location>
</feature>
<proteinExistence type="inferred from homology"/>
<comment type="caution">
    <text evidence="4">The sequence shown here is derived from an EMBL/GenBank/DDBJ whole genome shotgun (WGS) entry which is preliminary data.</text>
</comment>
<dbReference type="HAMAP" id="MF_01103">
    <property type="entry name" value="UPF0291"/>
    <property type="match status" value="1"/>
</dbReference>
<evidence type="ECO:0000313" key="5">
    <source>
        <dbReference type="Proteomes" id="UP001275436"/>
    </source>
</evidence>
<evidence type="ECO:0000256" key="1">
    <source>
        <dbReference type="ARBA" id="ARBA00022490"/>
    </source>
</evidence>
<name>A0ABQ5TIN2_9BACI</name>
<protein>
    <recommendedName>
        <fullName evidence="2">UPF0291 protein MACH08_21040</fullName>
    </recommendedName>
</protein>
<accession>A0ABQ5TIN2</accession>
<dbReference type="PANTHER" id="PTHR37300:SF1">
    <property type="entry name" value="UPF0291 PROTEIN YNZC"/>
    <property type="match status" value="1"/>
</dbReference>
<dbReference type="Pfam" id="PF05979">
    <property type="entry name" value="DUF896"/>
    <property type="match status" value="1"/>
</dbReference>
<sequence length="77" mass="9141">MLSKDKLERINFLSKKSKEEGLTTEEKAEQKKLREEYLKNVRSSFKNQLSTMTVIDPKGNDVTPQKLRDYQDRNKKH</sequence>
<gene>
    <name evidence="4" type="primary">ynzC</name>
    <name evidence="4" type="ORF">MACH08_21040</name>
</gene>
<dbReference type="SUPFAM" id="SSF158221">
    <property type="entry name" value="YnzC-like"/>
    <property type="match status" value="1"/>
</dbReference>
<feature type="region of interest" description="Disordered" evidence="3">
    <location>
        <begin position="52"/>
        <end position="77"/>
    </location>
</feature>
<comment type="similarity">
    <text evidence="2">Belongs to the UPF0291 family.</text>
</comment>
<keyword evidence="5" id="KW-1185">Reference proteome</keyword>
<dbReference type="Gene3D" id="1.10.287.540">
    <property type="entry name" value="Helix hairpin bin"/>
    <property type="match status" value="1"/>
</dbReference>
<reference evidence="4 5" key="1">
    <citation type="submission" date="2023-02" db="EMBL/GenBank/DDBJ databases">
        <title>Oceanobacillus kimchii IFOP_LL358 isolated form Alexandrium catenella lab strain.</title>
        <authorList>
            <person name="Gajardo G."/>
            <person name="Ueki S."/>
            <person name="Maruyama F."/>
        </authorList>
    </citation>
    <scope>NUCLEOTIDE SEQUENCE [LARGE SCALE GENOMIC DNA]</scope>
    <source>
        <strain evidence="4 5">IFOP_LL358</strain>
    </source>
</reference>
<dbReference type="Proteomes" id="UP001275436">
    <property type="component" value="Unassembled WGS sequence"/>
</dbReference>
<organism evidence="4 5">
    <name type="scientific">Oceanobacillus kimchii</name>
    <dbReference type="NCBI Taxonomy" id="746691"/>
    <lineage>
        <taxon>Bacteria</taxon>
        <taxon>Bacillati</taxon>
        <taxon>Bacillota</taxon>
        <taxon>Bacilli</taxon>
        <taxon>Bacillales</taxon>
        <taxon>Bacillaceae</taxon>
        <taxon>Oceanobacillus</taxon>
    </lineage>
</organism>